<evidence type="ECO:0000313" key="1">
    <source>
        <dbReference type="EMBL" id="KAK8503550.1"/>
    </source>
</evidence>
<gene>
    <name evidence="1" type="ORF">V6N12_000620</name>
</gene>
<sequence>MGSAGKGKQPEGYIPIGTRGGGRGQQGNGVFIRPRGPKRVLQGKYEVCTPVGTKKARSVSSSLATEDDGSLEVMSPLKTTSTVEAVEQPRREP</sequence>
<dbReference type="Proteomes" id="UP001472677">
    <property type="component" value="Unassembled WGS sequence"/>
</dbReference>
<comment type="caution">
    <text evidence="1">The sequence shown here is derived from an EMBL/GenBank/DDBJ whole genome shotgun (WGS) entry which is preliminary data.</text>
</comment>
<proteinExistence type="predicted"/>
<accession>A0ABR2B9R9</accession>
<name>A0ABR2B9R9_9ROSI</name>
<evidence type="ECO:0000313" key="2">
    <source>
        <dbReference type="Proteomes" id="UP001472677"/>
    </source>
</evidence>
<reference evidence="1 2" key="1">
    <citation type="journal article" date="2024" name="G3 (Bethesda)">
        <title>Genome assembly of Hibiscus sabdariffa L. provides insights into metabolisms of medicinal natural products.</title>
        <authorList>
            <person name="Kim T."/>
        </authorList>
    </citation>
    <scope>NUCLEOTIDE SEQUENCE [LARGE SCALE GENOMIC DNA]</scope>
    <source>
        <strain evidence="1">TK-2024</strain>
        <tissue evidence="1">Old leaves</tissue>
    </source>
</reference>
<organism evidence="1 2">
    <name type="scientific">Hibiscus sabdariffa</name>
    <name type="common">roselle</name>
    <dbReference type="NCBI Taxonomy" id="183260"/>
    <lineage>
        <taxon>Eukaryota</taxon>
        <taxon>Viridiplantae</taxon>
        <taxon>Streptophyta</taxon>
        <taxon>Embryophyta</taxon>
        <taxon>Tracheophyta</taxon>
        <taxon>Spermatophyta</taxon>
        <taxon>Magnoliopsida</taxon>
        <taxon>eudicotyledons</taxon>
        <taxon>Gunneridae</taxon>
        <taxon>Pentapetalae</taxon>
        <taxon>rosids</taxon>
        <taxon>malvids</taxon>
        <taxon>Malvales</taxon>
        <taxon>Malvaceae</taxon>
        <taxon>Malvoideae</taxon>
        <taxon>Hibiscus</taxon>
    </lineage>
</organism>
<protein>
    <submittedName>
        <fullName evidence="1">Uncharacterized protein</fullName>
    </submittedName>
</protein>
<dbReference type="EMBL" id="JBBPBM010000150">
    <property type="protein sequence ID" value="KAK8503550.1"/>
    <property type="molecule type" value="Genomic_DNA"/>
</dbReference>
<keyword evidence="2" id="KW-1185">Reference proteome</keyword>